<reference evidence="2" key="1">
    <citation type="journal article" date="2019" name="Int. J. Syst. Evol. Microbiol.">
        <title>The Global Catalogue of Microorganisms (GCM) 10K type strain sequencing project: providing services to taxonomists for standard genome sequencing and annotation.</title>
        <authorList>
            <consortium name="The Broad Institute Genomics Platform"/>
            <consortium name="The Broad Institute Genome Sequencing Center for Infectious Disease"/>
            <person name="Wu L."/>
            <person name="Ma J."/>
        </authorList>
    </citation>
    <scope>NUCLEOTIDE SEQUENCE [LARGE SCALE GENOMIC DNA]</scope>
    <source>
        <strain evidence="2">JCM 17225</strain>
    </source>
</reference>
<dbReference type="Proteomes" id="UP001501469">
    <property type="component" value="Unassembled WGS sequence"/>
</dbReference>
<dbReference type="EMBL" id="BAABDK010000001">
    <property type="protein sequence ID" value="GAA4023193.1"/>
    <property type="molecule type" value="Genomic_DNA"/>
</dbReference>
<sequence>MPRPYIHGFRNGSTLHLMLLGVYWYYGFPTGLYHFDFFTFRPGLGGHADGPAELTATVYAPAPIALLDQVRALAARYPEVHLVGDAQGQYLRLTLGGYSLSDYAFYVARELEKVLRGQQATLTAGAMPAGAEFLRLAAPQDMTPPYHSGGILQAVSSSPGHCQAETRYLRLDCHLPLARKSGFVEALDKVCQEIALDVLYYFDLEIGQQVNLMLFFSNGRQGVDGQPLRYTNANSLADSVAQCLAAHGGQPSHPGNYPAHYPKRGPHIVRMVDAAFMLGT</sequence>
<accession>A0ABP7T9T6</accession>
<evidence type="ECO:0000313" key="2">
    <source>
        <dbReference type="Proteomes" id="UP001501469"/>
    </source>
</evidence>
<organism evidence="1 2">
    <name type="scientific">Hymenobacter glaciei</name>
    <dbReference type="NCBI Taxonomy" id="877209"/>
    <lineage>
        <taxon>Bacteria</taxon>
        <taxon>Pseudomonadati</taxon>
        <taxon>Bacteroidota</taxon>
        <taxon>Cytophagia</taxon>
        <taxon>Cytophagales</taxon>
        <taxon>Hymenobacteraceae</taxon>
        <taxon>Hymenobacter</taxon>
    </lineage>
</organism>
<comment type="caution">
    <text evidence="1">The sequence shown here is derived from an EMBL/GenBank/DDBJ whole genome shotgun (WGS) entry which is preliminary data.</text>
</comment>
<protein>
    <submittedName>
        <fullName evidence="1">Uncharacterized protein</fullName>
    </submittedName>
</protein>
<name>A0ABP7T9T6_9BACT</name>
<evidence type="ECO:0000313" key="1">
    <source>
        <dbReference type="EMBL" id="GAA4023193.1"/>
    </source>
</evidence>
<keyword evidence="2" id="KW-1185">Reference proteome</keyword>
<proteinExistence type="predicted"/>
<gene>
    <name evidence="1" type="ORF">GCM10022409_03770</name>
</gene>